<dbReference type="RefSeq" id="WP_150740509.1">
    <property type="nucleotide sequence ID" value="NZ_CABPSP010000019.1"/>
</dbReference>
<organism evidence="2 3">
    <name type="scientific">Pandoraea anapnoica</name>
    <dbReference type="NCBI Taxonomy" id="2508301"/>
    <lineage>
        <taxon>Bacteria</taxon>
        <taxon>Pseudomonadati</taxon>
        <taxon>Pseudomonadota</taxon>
        <taxon>Betaproteobacteria</taxon>
        <taxon>Burkholderiales</taxon>
        <taxon>Burkholderiaceae</taxon>
        <taxon>Pandoraea</taxon>
    </lineage>
</organism>
<dbReference type="InterPro" id="IPR009003">
    <property type="entry name" value="Peptidase_S1_PA"/>
</dbReference>
<sequence length="406" mass="43982">MNRLARVFFAGLVTVGVTTSAAAQSADAGTPSPLAAQIVREAQSSDVQASLKRQDKSLQKEQYVLMRATQTPLVAAKVQAIIQARDNIAASNNLLIGGTPSSEEQLQRQLETILSIMRPVYGFCSGAPWVNEQTHDWSTWKDAVTAISSPVAAVARSVGVIFQYDDAQSTTPRLGPTAFVVGKSHIITNRHVLLDYAYPDSDGVWHMNDDKQVLTVSFPWEYSQCFSRTTPREVRIVAIEAVGKTDAENADFAILRTEDNALPPPAPMADKYDLYEGQKIAVIGYPSRPLNCEAARPGQECATLSEAQIDTIFELPNHAVPFPAERFAPGTTRPELKADAVMFSYDSSTWGGNSGSPVIRLSDGKIVGLHSGGKTKSKGKEMEGIYNNGLKVDRIRKALAEAGVTQ</sequence>
<dbReference type="Gene3D" id="2.40.10.10">
    <property type="entry name" value="Trypsin-like serine proteases"/>
    <property type="match status" value="2"/>
</dbReference>
<dbReference type="InterPro" id="IPR043504">
    <property type="entry name" value="Peptidase_S1_PA_chymotrypsin"/>
</dbReference>
<dbReference type="PANTHER" id="PTHR43019">
    <property type="entry name" value="SERINE ENDOPROTEASE DEGS"/>
    <property type="match status" value="1"/>
</dbReference>
<dbReference type="Proteomes" id="UP000383122">
    <property type="component" value="Unassembled WGS sequence"/>
</dbReference>
<proteinExistence type="predicted"/>
<feature type="signal peptide" evidence="1">
    <location>
        <begin position="1"/>
        <end position="25"/>
    </location>
</feature>
<dbReference type="AlphaFoldDB" id="A0A5E5ANJ9"/>
<accession>A0A5E5ANJ9</accession>
<keyword evidence="1" id="KW-0732">Signal</keyword>
<feature type="chain" id="PRO_5022832353" description="Serine protease" evidence="1">
    <location>
        <begin position="26"/>
        <end position="406"/>
    </location>
</feature>
<keyword evidence="3" id="KW-1185">Reference proteome</keyword>
<dbReference type="EMBL" id="CABPSP010000019">
    <property type="protein sequence ID" value="VVE74636.1"/>
    <property type="molecule type" value="Genomic_DNA"/>
</dbReference>
<dbReference type="SUPFAM" id="SSF50494">
    <property type="entry name" value="Trypsin-like serine proteases"/>
    <property type="match status" value="1"/>
</dbReference>
<evidence type="ECO:0008006" key="4">
    <source>
        <dbReference type="Google" id="ProtNLM"/>
    </source>
</evidence>
<protein>
    <recommendedName>
        <fullName evidence="4">Serine protease</fullName>
    </recommendedName>
</protein>
<evidence type="ECO:0000313" key="3">
    <source>
        <dbReference type="Proteomes" id="UP000383122"/>
    </source>
</evidence>
<dbReference type="Pfam" id="PF13365">
    <property type="entry name" value="Trypsin_2"/>
    <property type="match status" value="1"/>
</dbReference>
<gene>
    <name evidence="2" type="ORF">PAN31117_04970</name>
</gene>
<evidence type="ECO:0000256" key="1">
    <source>
        <dbReference type="SAM" id="SignalP"/>
    </source>
</evidence>
<reference evidence="2 3" key="1">
    <citation type="submission" date="2019-08" db="EMBL/GenBank/DDBJ databases">
        <authorList>
            <person name="Peeters C."/>
        </authorList>
    </citation>
    <scope>NUCLEOTIDE SEQUENCE [LARGE SCALE GENOMIC DNA]</scope>
    <source>
        <strain evidence="2 3">LMG 31117</strain>
    </source>
</reference>
<dbReference type="OrthoDB" id="9770276at2"/>
<evidence type="ECO:0000313" key="2">
    <source>
        <dbReference type="EMBL" id="VVE74636.1"/>
    </source>
</evidence>
<dbReference type="PANTHER" id="PTHR43019:SF23">
    <property type="entry name" value="PROTEASE DO-LIKE 5, CHLOROPLASTIC"/>
    <property type="match status" value="1"/>
</dbReference>
<name>A0A5E5ANJ9_9BURK</name>